<evidence type="ECO:0000313" key="1">
    <source>
        <dbReference type="EMBL" id="CDH57402.1"/>
    </source>
</evidence>
<accession>A0A068S6E6</accession>
<evidence type="ECO:0000313" key="2">
    <source>
        <dbReference type="Proteomes" id="UP000027586"/>
    </source>
</evidence>
<protein>
    <submittedName>
        <fullName evidence="1">Uncharacterized protein</fullName>
    </submittedName>
</protein>
<dbReference type="AlphaFoldDB" id="A0A068S6E6"/>
<keyword evidence="2" id="KW-1185">Reference proteome</keyword>
<dbReference type="Proteomes" id="UP000027586">
    <property type="component" value="Unassembled WGS sequence"/>
</dbReference>
<name>A0A068S6E6_9FUNG</name>
<reference evidence="1" key="1">
    <citation type="submission" date="2013-08" db="EMBL/GenBank/DDBJ databases">
        <title>Gene expansion shapes genome architecture in the human pathogen Lichtheimia corymbifera: an evolutionary genomics analysis in the ancient terrestrial Mucorales (Mucoromycotina).</title>
        <authorList>
            <person name="Schwartze V.U."/>
            <person name="Winter S."/>
            <person name="Shelest E."/>
            <person name="Marcet-Houben M."/>
            <person name="Horn F."/>
            <person name="Wehner S."/>
            <person name="Hoffmann K."/>
            <person name="Riege K."/>
            <person name="Sammeth M."/>
            <person name="Nowrousian M."/>
            <person name="Valiante V."/>
            <person name="Linde J."/>
            <person name="Jacobsen I.D."/>
            <person name="Marz M."/>
            <person name="Brakhage A.A."/>
            <person name="Gabaldon T."/>
            <person name="Bocker S."/>
            <person name="Voigt K."/>
        </authorList>
    </citation>
    <scope>NUCLEOTIDE SEQUENCE [LARGE SCALE GENOMIC DNA]</scope>
    <source>
        <strain evidence="1">FSU 9682</strain>
    </source>
</reference>
<comment type="caution">
    <text evidence="1">The sequence shown here is derived from an EMBL/GenBank/DDBJ whole genome shotgun (WGS) entry which is preliminary data.</text>
</comment>
<sequence length="139" mass="15950">MKVMIVLAIVVLQRYGLRCSRFFLRHLIKCEEVAFYGRGVATQPQLDLESRSTTNLVPNWDHASIFGLPSYSQLFPTAIMSDSPPDRIHFNSTMVILNSTSSPISLSRRQYEGRSMEAFIEKECRMIMHEDKSLDEFTA</sequence>
<gene>
    <name evidence="1" type="ORF">LCOR_08347.1</name>
</gene>
<organism evidence="1 2">
    <name type="scientific">Lichtheimia corymbifera JMRC:FSU:9682</name>
    <dbReference type="NCBI Taxonomy" id="1263082"/>
    <lineage>
        <taxon>Eukaryota</taxon>
        <taxon>Fungi</taxon>
        <taxon>Fungi incertae sedis</taxon>
        <taxon>Mucoromycota</taxon>
        <taxon>Mucoromycotina</taxon>
        <taxon>Mucoromycetes</taxon>
        <taxon>Mucorales</taxon>
        <taxon>Lichtheimiaceae</taxon>
        <taxon>Lichtheimia</taxon>
    </lineage>
</organism>
<dbReference type="VEuPathDB" id="FungiDB:LCOR_08347.1"/>
<proteinExistence type="predicted"/>
<dbReference type="EMBL" id="CBTN010000046">
    <property type="protein sequence ID" value="CDH57402.1"/>
    <property type="molecule type" value="Genomic_DNA"/>
</dbReference>